<keyword evidence="5" id="KW-1185">Reference proteome</keyword>
<dbReference type="PANTHER" id="PTHR31157:SF1">
    <property type="entry name" value="SCP DOMAIN-CONTAINING PROTEIN"/>
    <property type="match status" value="1"/>
</dbReference>
<dbReference type="CDD" id="cd05379">
    <property type="entry name" value="CAP_bacterial"/>
    <property type="match status" value="1"/>
</dbReference>
<organism evidence="4 5">
    <name type="scientific">Deinococcus arboris</name>
    <dbReference type="NCBI Taxonomy" id="2682977"/>
    <lineage>
        <taxon>Bacteria</taxon>
        <taxon>Thermotogati</taxon>
        <taxon>Deinococcota</taxon>
        <taxon>Deinococci</taxon>
        <taxon>Deinococcales</taxon>
        <taxon>Deinococcaceae</taxon>
        <taxon>Deinococcus</taxon>
    </lineage>
</organism>
<proteinExistence type="predicted"/>
<dbReference type="RefSeq" id="WP_157457389.1">
    <property type="nucleotide sequence ID" value="NZ_WQLB01000001.1"/>
</dbReference>
<name>A0A7C9M3X8_9DEIO</name>
<feature type="chain" id="PRO_5029022638" evidence="2">
    <location>
        <begin position="23"/>
        <end position="195"/>
    </location>
</feature>
<reference evidence="4 5" key="1">
    <citation type="submission" date="2019-12" db="EMBL/GenBank/DDBJ databases">
        <title>Deinococcus sp. HMF7620 Genome sequencing and assembly.</title>
        <authorList>
            <person name="Kang H."/>
            <person name="Kim H."/>
            <person name="Joh K."/>
        </authorList>
    </citation>
    <scope>NUCLEOTIDE SEQUENCE [LARGE SCALE GENOMIC DNA]</scope>
    <source>
        <strain evidence="4 5">HMF7620</strain>
    </source>
</reference>
<evidence type="ECO:0000256" key="2">
    <source>
        <dbReference type="SAM" id="SignalP"/>
    </source>
</evidence>
<evidence type="ECO:0000259" key="3">
    <source>
        <dbReference type="Pfam" id="PF00188"/>
    </source>
</evidence>
<evidence type="ECO:0000313" key="4">
    <source>
        <dbReference type="EMBL" id="MVN85385.1"/>
    </source>
</evidence>
<evidence type="ECO:0000256" key="1">
    <source>
        <dbReference type="SAM" id="MobiDB-lite"/>
    </source>
</evidence>
<dbReference type="PROSITE" id="PS51257">
    <property type="entry name" value="PROKAR_LIPOPROTEIN"/>
    <property type="match status" value="1"/>
</dbReference>
<dbReference type="SUPFAM" id="SSF55797">
    <property type="entry name" value="PR-1-like"/>
    <property type="match status" value="1"/>
</dbReference>
<keyword evidence="2" id="KW-0732">Signal</keyword>
<sequence>MTKTALTILIPFSLLLASCGGAPSTPSASTVPAPAVGSSGSTGGQGGSVPSAGDQTMSAQEAQVLKEVNEARAQARSCGGQAFAAAPAVTWNGYLAASARGHATDMAARAYFDHNTPEGRTPAQRMEAAGYSSWRQVGENIAAGYTVQNVVQGWIDSPSHCKTLMDPGLKELGVGYTYRQGSPYGTYWVQNFGTR</sequence>
<protein>
    <submittedName>
        <fullName evidence="4">CAP domain-containing protein</fullName>
    </submittedName>
</protein>
<evidence type="ECO:0000313" key="5">
    <source>
        <dbReference type="Proteomes" id="UP000483286"/>
    </source>
</evidence>
<dbReference type="AlphaFoldDB" id="A0A7C9M3X8"/>
<dbReference type="InterPro" id="IPR035940">
    <property type="entry name" value="CAP_sf"/>
</dbReference>
<dbReference type="Pfam" id="PF00188">
    <property type="entry name" value="CAP"/>
    <property type="match status" value="1"/>
</dbReference>
<dbReference type="PANTHER" id="PTHR31157">
    <property type="entry name" value="SCP DOMAIN-CONTAINING PROTEIN"/>
    <property type="match status" value="1"/>
</dbReference>
<gene>
    <name evidence="4" type="ORF">GO986_01210</name>
</gene>
<dbReference type="InterPro" id="IPR014044">
    <property type="entry name" value="CAP_dom"/>
</dbReference>
<comment type="caution">
    <text evidence="4">The sequence shown here is derived from an EMBL/GenBank/DDBJ whole genome shotgun (WGS) entry which is preliminary data.</text>
</comment>
<feature type="region of interest" description="Disordered" evidence="1">
    <location>
        <begin position="26"/>
        <end position="59"/>
    </location>
</feature>
<dbReference type="EMBL" id="WQLB01000001">
    <property type="protein sequence ID" value="MVN85385.1"/>
    <property type="molecule type" value="Genomic_DNA"/>
</dbReference>
<accession>A0A7C9M3X8</accession>
<feature type="domain" description="SCP" evidence="3">
    <location>
        <begin position="66"/>
        <end position="192"/>
    </location>
</feature>
<dbReference type="Gene3D" id="3.40.33.10">
    <property type="entry name" value="CAP"/>
    <property type="match status" value="1"/>
</dbReference>
<feature type="signal peptide" evidence="2">
    <location>
        <begin position="1"/>
        <end position="22"/>
    </location>
</feature>
<feature type="compositionally biased region" description="Low complexity" evidence="1">
    <location>
        <begin position="26"/>
        <end position="39"/>
    </location>
</feature>
<dbReference type="Proteomes" id="UP000483286">
    <property type="component" value="Unassembled WGS sequence"/>
</dbReference>